<sequence length="142" mass="15281">MLALENYAENKAAFINSLEKWAGDNADGARTNANVAASQTLKATSDAAYEFVRNLRSPVLDRAIETFYTSAAERALAARDLGKYLADAGLKSSEGVTWELHDNNWCLGAQTSITYVDNSGDPHTITVSGHYDSKTGWGTGVC</sequence>
<dbReference type="RefSeq" id="WP_007538855.1">
    <property type="nucleotide sequence ID" value="NZ_HF536777.1"/>
</dbReference>
<reference evidence="1 2" key="1">
    <citation type="journal article" date="2013" name="Genome Announc.">
        <title>Draft Genome Sequence of Rhizobium mesoamericanum STM3625, a Nitrogen-Fixing Symbiont of Mimosa pudica Isolated in French Guiana (South America).</title>
        <authorList>
            <person name="Moulin L."/>
            <person name="Mornico D."/>
            <person name="Melkonian R."/>
            <person name="Klonowska A."/>
        </authorList>
    </citation>
    <scope>NUCLEOTIDE SEQUENCE [LARGE SCALE GENOMIC DNA]</scope>
    <source>
        <strain evidence="1 2">STM3625</strain>
    </source>
</reference>
<name>K0PSW3_9HYPH</name>
<organism evidence="1 2">
    <name type="scientific">Rhizobium mesoamericanum STM3625</name>
    <dbReference type="NCBI Taxonomy" id="1211777"/>
    <lineage>
        <taxon>Bacteria</taxon>
        <taxon>Pseudomonadati</taxon>
        <taxon>Pseudomonadota</taxon>
        <taxon>Alphaproteobacteria</taxon>
        <taxon>Hyphomicrobiales</taxon>
        <taxon>Rhizobiaceae</taxon>
        <taxon>Rhizobium/Agrobacterium group</taxon>
        <taxon>Rhizobium</taxon>
    </lineage>
</organism>
<protein>
    <submittedName>
        <fullName evidence="1">Uncharacterized protein</fullName>
    </submittedName>
</protein>
<evidence type="ECO:0000313" key="1">
    <source>
        <dbReference type="EMBL" id="CCM79831.1"/>
    </source>
</evidence>
<comment type="caution">
    <text evidence="1">The sequence shown here is derived from an EMBL/GenBank/DDBJ whole genome shotgun (WGS) entry which is preliminary data.</text>
</comment>
<gene>
    <name evidence="1" type="ORF">BN77_p60007</name>
</gene>
<accession>K0PSW3</accession>
<dbReference type="Proteomes" id="UP000009319">
    <property type="component" value="Unassembled WGS sequence"/>
</dbReference>
<keyword evidence="2" id="KW-1185">Reference proteome</keyword>
<proteinExistence type="predicted"/>
<dbReference type="HOGENOM" id="CLU_1814282_0_0_5"/>
<evidence type="ECO:0000313" key="2">
    <source>
        <dbReference type="Proteomes" id="UP000009319"/>
    </source>
</evidence>
<dbReference type="EMBL" id="CANI01000071">
    <property type="protein sequence ID" value="CCM79831.1"/>
    <property type="molecule type" value="Genomic_DNA"/>
</dbReference>
<dbReference type="AlphaFoldDB" id="K0PSW3"/>